<gene>
    <name evidence="1" type="ORF">ACD_3C00006G0002</name>
</gene>
<dbReference type="AlphaFoldDB" id="K2GZ91"/>
<sequence>MNKDIQSGSESVALKNSPESLKATQEFIAQNPDKVWAKLNLMKNPLDK</sequence>
<reference evidence="1" key="1">
    <citation type="journal article" date="2012" name="Science">
        <title>Fermentation, hydrogen, and sulfur metabolism in multiple uncultivated bacterial phyla.</title>
        <authorList>
            <person name="Wrighton K.C."/>
            <person name="Thomas B.C."/>
            <person name="Sharon I."/>
            <person name="Miller C.S."/>
            <person name="Castelle C.J."/>
            <person name="VerBerkmoes N.C."/>
            <person name="Wilkins M.J."/>
            <person name="Hettich R.L."/>
            <person name="Lipton M.S."/>
            <person name="Williams K.H."/>
            <person name="Long P.E."/>
            <person name="Banfield J.F."/>
        </authorList>
    </citation>
    <scope>NUCLEOTIDE SEQUENCE [LARGE SCALE GENOMIC DNA]</scope>
</reference>
<organism evidence="1">
    <name type="scientific">uncultured bacterium</name>
    <name type="common">gcode 4</name>
    <dbReference type="NCBI Taxonomy" id="1234023"/>
    <lineage>
        <taxon>Bacteria</taxon>
        <taxon>environmental samples</taxon>
    </lineage>
</organism>
<dbReference type="EMBL" id="AMFJ01000280">
    <property type="protein sequence ID" value="EKE28820.1"/>
    <property type="molecule type" value="Genomic_DNA"/>
</dbReference>
<proteinExistence type="predicted"/>
<accession>K2GZ91</accession>
<protein>
    <submittedName>
        <fullName evidence="1">Uncharacterized protein</fullName>
    </submittedName>
</protein>
<name>K2GZ91_9BACT</name>
<evidence type="ECO:0000313" key="1">
    <source>
        <dbReference type="EMBL" id="EKE28820.1"/>
    </source>
</evidence>
<comment type="caution">
    <text evidence="1">The sequence shown here is derived from an EMBL/GenBank/DDBJ whole genome shotgun (WGS) entry which is preliminary data.</text>
</comment>